<dbReference type="GO" id="GO:0003677">
    <property type="term" value="F:DNA binding"/>
    <property type="evidence" value="ECO:0007669"/>
    <property type="project" value="UniProtKB-UniRule"/>
</dbReference>
<gene>
    <name evidence="4" type="ORF">E4665_10970</name>
</gene>
<sequence length="195" mass="22324">MDMRRKILGAARKLIREENVEGISIRKIARLIEYSPATIYHYFDSKEQIVEELITEDYDRMIDTLSAHPVARESLGEALKSNIASYINLAIEMGDLYKKVMLSDAPAMLVRSAVLYKGAATERPALAMLYHALRELRSLSERSDSDVETIVQVIWSTLFGLSLRMMIEHVNEEQKQRLINQTVELIVNAIEKRGR</sequence>
<keyword evidence="1 2" id="KW-0238">DNA-binding</keyword>
<evidence type="ECO:0000256" key="1">
    <source>
        <dbReference type="ARBA" id="ARBA00023125"/>
    </source>
</evidence>
<proteinExistence type="predicted"/>
<evidence type="ECO:0000313" key="5">
    <source>
        <dbReference type="Proteomes" id="UP000298347"/>
    </source>
</evidence>
<accession>A0A4Z0GKY1</accession>
<reference evidence="4 5" key="1">
    <citation type="journal article" date="2015" name="Int. J. Syst. Evol. Microbiol.">
        <title>Sporolactobacillus shoreae sp. nov. and Sporolactobacillus spathodeae sp. nov., two spore-forming lactic acid bacteria isolated from tree barks in Thailand.</title>
        <authorList>
            <person name="Thamacharoensuk T."/>
            <person name="Kitahara M."/>
            <person name="Ohkuma M."/>
            <person name="Thongchul N."/>
            <person name="Tanasupawat S."/>
        </authorList>
    </citation>
    <scope>NUCLEOTIDE SEQUENCE [LARGE SCALE GENOMIC DNA]</scope>
    <source>
        <strain evidence="4 5">BK92</strain>
    </source>
</reference>
<dbReference type="InterPro" id="IPR050624">
    <property type="entry name" value="HTH-type_Tx_Regulator"/>
</dbReference>
<dbReference type="OrthoDB" id="9815924at2"/>
<dbReference type="Proteomes" id="UP000298347">
    <property type="component" value="Unassembled WGS sequence"/>
</dbReference>
<evidence type="ECO:0000259" key="3">
    <source>
        <dbReference type="PROSITE" id="PS50977"/>
    </source>
</evidence>
<protein>
    <submittedName>
        <fullName evidence="4">TetR/AcrR family transcriptional regulator</fullName>
    </submittedName>
</protein>
<dbReference type="InterPro" id="IPR001647">
    <property type="entry name" value="HTH_TetR"/>
</dbReference>
<evidence type="ECO:0000256" key="2">
    <source>
        <dbReference type="PROSITE-ProRule" id="PRU00335"/>
    </source>
</evidence>
<keyword evidence="5" id="KW-1185">Reference proteome</keyword>
<dbReference type="PRINTS" id="PR00455">
    <property type="entry name" value="HTHTETR"/>
</dbReference>
<feature type="DNA-binding region" description="H-T-H motif" evidence="2">
    <location>
        <begin position="24"/>
        <end position="43"/>
    </location>
</feature>
<dbReference type="SUPFAM" id="SSF46689">
    <property type="entry name" value="Homeodomain-like"/>
    <property type="match status" value="1"/>
</dbReference>
<feature type="domain" description="HTH tetR-type" evidence="3">
    <location>
        <begin position="1"/>
        <end position="61"/>
    </location>
</feature>
<dbReference type="PANTHER" id="PTHR43479">
    <property type="entry name" value="ACREF/ENVCD OPERON REPRESSOR-RELATED"/>
    <property type="match status" value="1"/>
</dbReference>
<dbReference type="AlphaFoldDB" id="A0A4Z0GKY1"/>
<comment type="caution">
    <text evidence="4">The sequence shown here is derived from an EMBL/GenBank/DDBJ whole genome shotgun (WGS) entry which is preliminary data.</text>
</comment>
<dbReference type="PROSITE" id="PS50977">
    <property type="entry name" value="HTH_TETR_2"/>
    <property type="match status" value="1"/>
</dbReference>
<dbReference type="EMBL" id="SRJD01000012">
    <property type="protein sequence ID" value="TGA97626.1"/>
    <property type="molecule type" value="Genomic_DNA"/>
</dbReference>
<name>A0A4Z0GKY1_9BACL</name>
<organism evidence="4 5">
    <name type="scientific">Sporolactobacillus shoreae</name>
    <dbReference type="NCBI Taxonomy" id="1465501"/>
    <lineage>
        <taxon>Bacteria</taxon>
        <taxon>Bacillati</taxon>
        <taxon>Bacillota</taxon>
        <taxon>Bacilli</taxon>
        <taxon>Bacillales</taxon>
        <taxon>Sporolactobacillaceae</taxon>
        <taxon>Sporolactobacillus</taxon>
    </lineage>
</organism>
<dbReference type="PANTHER" id="PTHR43479:SF11">
    <property type="entry name" value="ACREF_ENVCD OPERON REPRESSOR-RELATED"/>
    <property type="match status" value="1"/>
</dbReference>
<dbReference type="Pfam" id="PF00440">
    <property type="entry name" value="TetR_N"/>
    <property type="match status" value="1"/>
</dbReference>
<dbReference type="InterPro" id="IPR009057">
    <property type="entry name" value="Homeodomain-like_sf"/>
</dbReference>
<evidence type="ECO:0000313" key="4">
    <source>
        <dbReference type="EMBL" id="TGA97626.1"/>
    </source>
</evidence>
<dbReference type="Gene3D" id="1.10.357.10">
    <property type="entry name" value="Tetracycline Repressor, domain 2"/>
    <property type="match status" value="1"/>
</dbReference>